<dbReference type="Proteomes" id="UP000694888">
    <property type="component" value="Unplaced"/>
</dbReference>
<protein>
    <submittedName>
        <fullName evidence="7">Forkhead box protein B2</fullName>
    </submittedName>
</protein>
<keyword evidence="2 3" id="KW-0539">Nucleus</keyword>
<dbReference type="SUPFAM" id="SSF46785">
    <property type="entry name" value="Winged helix' DNA-binding domain"/>
    <property type="match status" value="1"/>
</dbReference>
<dbReference type="GeneID" id="101861899"/>
<gene>
    <name evidence="7" type="primary">LOC101861899</name>
</gene>
<evidence type="ECO:0000259" key="5">
    <source>
        <dbReference type="PROSITE" id="PS50039"/>
    </source>
</evidence>
<evidence type="ECO:0000313" key="7">
    <source>
        <dbReference type="RefSeq" id="XP_005102249.1"/>
    </source>
</evidence>
<proteinExistence type="predicted"/>
<feature type="region of interest" description="Disordered" evidence="4">
    <location>
        <begin position="327"/>
        <end position="374"/>
    </location>
</feature>
<feature type="region of interest" description="Disordered" evidence="4">
    <location>
        <begin position="53"/>
        <end position="100"/>
    </location>
</feature>
<dbReference type="InterPro" id="IPR036388">
    <property type="entry name" value="WH-like_DNA-bd_sf"/>
</dbReference>
<dbReference type="InterPro" id="IPR036390">
    <property type="entry name" value="WH_DNA-bd_sf"/>
</dbReference>
<keyword evidence="6" id="KW-1185">Reference proteome</keyword>
<feature type="compositionally biased region" description="Polar residues" evidence="4">
    <location>
        <begin position="66"/>
        <end position="93"/>
    </location>
</feature>
<dbReference type="PROSITE" id="PS00658">
    <property type="entry name" value="FORK_HEAD_2"/>
    <property type="match status" value="1"/>
</dbReference>
<evidence type="ECO:0000313" key="6">
    <source>
        <dbReference type="Proteomes" id="UP000694888"/>
    </source>
</evidence>
<accession>A0ABM0JV57</accession>
<dbReference type="PRINTS" id="PR00053">
    <property type="entry name" value="FORKHEAD"/>
</dbReference>
<organism evidence="6 7">
    <name type="scientific">Aplysia californica</name>
    <name type="common">California sea hare</name>
    <dbReference type="NCBI Taxonomy" id="6500"/>
    <lineage>
        <taxon>Eukaryota</taxon>
        <taxon>Metazoa</taxon>
        <taxon>Spiralia</taxon>
        <taxon>Lophotrochozoa</taxon>
        <taxon>Mollusca</taxon>
        <taxon>Gastropoda</taxon>
        <taxon>Heterobranchia</taxon>
        <taxon>Euthyneura</taxon>
        <taxon>Tectipleura</taxon>
        <taxon>Aplysiida</taxon>
        <taxon>Aplysioidea</taxon>
        <taxon>Aplysiidae</taxon>
        <taxon>Aplysia</taxon>
    </lineage>
</organism>
<evidence type="ECO:0000256" key="2">
    <source>
        <dbReference type="ARBA" id="ARBA00023242"/>
    </source>
</evidence>
<evidence type="ECO:0000256" key="4">
    <source>
        <dbReference type="SAM" id="MobiDB-lite"/>
    </source>
</evidence>
<comment type="subcellular location">
    <subcellularLocation>
        <location evidence="3">Nucleus</location>
    </subcellularLocation>
</comment>
<dbReference type="Pfam" id="PF00250">
    <property type="entry name" value="Forkhead"/>
    <property type="match status" value="1"/>
</dbReference>
<dbReference type="PROSITE" id="PS00657">
    <property type="entry name" value="FORK_HEAD_1"/>
    <property type="match status" value="1"/>
</dbReference>
<dbReference type="SMART" id="SM00339">
    <property type="entry name" value="FH"/>
    <property type="match status" value="1"/>
</dbReference>
<dbReference type="Gene3D" id="1.10.10.10">
    <property type="entry name" value="Winged helix-like DNA-binding domain superfamily/Winged helix DNA-binding domain"/>
    <property type="match status" value="1"/>
</dbReference>
<evidence type="ECO:0000256" key="3">
    <source>
        <dbReference type="PROSITE-ProRule" id="PRU00089"/>
    </source>
</evidence>
<feature type="compositionally biased region" description="Low complexity" evidence="4">
    <location>
        <begin position="339"/>
        <end position="374"/>
    </location>
</feature>
<feature type="compositionally biased region" description="Low complexity" evidence="4">
    <location>
        <begin position="442"/>
        <end position="452"/>
    </location>
</feature>
<feature type="compositionally biased region" description="Polar residues" evidence="4">
    <location>
        <begin position="453"/>
        <end position="465"/>
    </location>
</feature>
<dbReference type="RefSeq" id="XP_005102249.1">
    <property type="nucleotide sequence ID" value="XM_005102192.3"/>
</dbReference>
<feature type="region of interest" description="Disordered" evidence="4">
    <location>
        <begin position="427"/>
        <end position="472"/>
    </location>
</feature>
<dbReference type="InterPro" id="IPR001766">
    <property type="entry name" value="Fork_head_dom"/>
</dbReference>
<name>A0ABM0JV57_APLCA</name>
<dbReference type="PANTHER" id="PTHR11829">
    <property type="entry name" value="FORKHEAD BOX PROTEIN"/>
    <property type="match status" value="1"/>
</dbReference>
<sequence>MIMNMEGGHSGEQYLPARGQHGSPACMLTSTPVGVAPPGMYGAMSGHHAGMELQSLGYPNTPAKVNDSTGTLGSVSPRSDDSNPNNEETSSEALSGDIKKHVLGGGGGAGSCLDGGDTSEEGMSEEQAKMYSGTSTLSQQARRFADVKPPYSYIALITMAIESSHSGMMTLNEIYSFIMNRFPYFKENQQRWQNSIRHNLSLNDCFVKIARAPGRPGKGNYWALHPACGDMFGNGSFLRRAKRFKLTRPKSENSSHIQHVNSYSHFNMYGPHTGGYKPYPSFNPLAFGSLSHGLSQAQQYALQHKPQDAWGSAPSYASYYNNSGMAPTQGLATPPPPLGASSTTGSSFQSSGLSSHHLGSSSLASSHLTGSAHLGSSPHIGTSLPSLGGASLGGSYSSSHFSAPTLGASGFSSSTLTAPPPHLGSSYHLPVSMAPQVPSPGPSSNGLPSSYPALSQNPYNCSQYAPQPPLRT</sequence>
<feature type="DNA-binding region" description="Fork-head" evidence="3">
    <location>
        <begin position="148"/>
        <end position="242"/>
    </location>
</feature>
<dbReference type="PANTHER" id="PTHR11829:SF387">
    <property type="entry name" value="FORK-HEAD DOMAIN-CONTAINING PROTEIN"/>
    <property type="match status" value="1"/>
</dbReference>
<dbReference type="InterPro" id="IPR030456">
    <property type="entry name" value="TF_fork_head_CS_2"/>
</dbReference>
<feature type="domain" description="Fork-head" evidence="5">
    <location>
        <begin position="148"/>
        <end position="242"/>
    </location>
</feature>
<dbReference type="PROSITE" id="PS50039">
    <property type="entry name" value="FORK_HEAD_3"/>
    <property type="match status" value="1"/>
</dbReference>
<dbReference type="InterPro" id="IPR018122">
    <property type="entry name" value="TF_fork_head_CS_1"/>
</dbReference>
<keyword evidence="1 3" id="KW-0238">DNA-binding</keyword>
<dbReference type="InterPro" id="IPR050211">
    <property type="entry name" value="FOX_domain-containing"/>
</dbReference>
<evidence type="ECO:0000256" key="1">
    <source>
        <dbReference type="ARBA" id="ARBA00023125"/>
    </source>
</evidence>
<reference evidence="7" key="1">
    <citation type="submission" date="2025-08" db="UniProtKB">
        <authorList>
            <consortium name="RefSeq"/>
        </authorList>
    </citation>
    <scope>IDENTIFICATION</scope>
</reference>